<evidence type="ECO:0000256" key="2">
    <source>
        <dbReference type="ARBA" id="ARBA00007482"/>
    </source>
</evidence>
<comment type="cofactor">
    <cofactor evidence="1">
        <name>Mg(2+)</name>
        <dbReference type="ChEBI" id="CHEBI:18420"/>
    </cofactor>
</comment>
<evidence type="ECO:0000259" key="13">
    <source>
        <dbReference type="PROSITE" id="PS51462"/>
    </source>
</evidence>
<evidence type="ECO:0000256" key="3">
    <source>
        <dbReference type="ARBA" id="ARBA00012453"/>
    </source>
</evidence>
<evidence type="ECO:0000256" key="5">
    <source>
        <dbReference type="ARBA" id="ARBA00022723"/>
    </source>
</evidence>
<dbReference type="EC" id="3.6.1.13" evidence="3"/>
<evidence type="ECO:0000256" key="10">
    <source>
        <dbReference type="ARBA" id="ARBA00030308"/>
    </source>
</evidence>
<feature type="domain" description="Nudix hydrolase" evidence="13">
    <location>
        <begin position="62"/>
        <end position="200"/>
    </location>
</feature>
<dbReference type="PROSITE" id="PS00893">
    <property type="entry name" value="NUDIX_BOX"/>
    <property type="match status" value="1"/>
</dbReference>
<name>A0ABR9BJE6_9GAMM</name>
<evidence type="ECO:0000256" key="11">
    <source>
        <dbReference type="ARBA" id="ARBA00033056"/>
    </source>
</evidence>
<evidence type="ECO:0000256" key="12">
    <source>
        <dbReference type="ARBA" id="ARBA00049546"/>
    </source>
</evidence>
<evidence type="ECO:0000256" key="1">
    <source>
        <dbReference type="ARBA" id="ARBA00001946"/>
    </source>
</evidence>
<dbReference type="InterPro" id="IPR020084">
    <property type="entry name" value="NUDIX_hydrolase_CS"/>
</dbReference>
<dbReference type="NCBIfam" id="NF008003">
    <property type="entry name" value="PRK10729.1"/>
    <property type="match status" value="1"/>
</dbReference>
<sequence length="220" mass="24502">MTWRLPMSDSSRNNPGALGAMDVEVEHEETLYQGFFSLKAFRFRHRLFAGGWSQTLTRELLERGHAAALLPYDPVRDQVVLVEQFRIGALAGDCQPWQLEIVAGIIEPGENAEEVVSREAVEEAGIQVDQLAHITRYLSSSGGCSETLSVYAGCVDSRLAAGIHGLEDEGEDIKVHVVSREEAYDWVVSGKIENAASIIALQWLQLHYHQLQADWVKDKL</sequence>
<comment type="similarity">
    <text evidence="2">Belongs to the Nudix hydrolase family. NudF subfamily.</text>
</comment>
<dbReference type="GO" id="GO:0047631">
    <property type="term" value="F:ADP-ribose diphosphatase activity"/>
    <property type="evidence" value="ECO:0007669"/>
    <property type="project" value="UniProtKB-EC"/>
</dbReference>
<evidence type="ECO:0000256" key="8">
    <source>
        <dbReference type="ARBA" id="ARBA00025164"/>
    </source>
</evidence>
<dbReference type="PROSITE" id="PS51462">
    <property type="entry name" value="NUDIX"/>
    <property type="match status" value="1"/>
</dbReference>
<comment type="catalytic activity">
    <reaction evidence="12">
        <text>ADP-D-ribose + H2O = D-ribose 5-phosphate + AMP + 2 H(+)</text>
        <dbReference type="Rhea" id="RHEA:10412"/>
        <dbReference type="ChEBI" id="CHEBI:15377"/>
        <dbReference type="ChEBI" id="CHEBI:15378"/>
        <dbReference type="ChEBI" id="CHEBI:57967"/>
        <dbReference type="ChEBI" id="CHEBI:78346"/>
        <dbReference type="ChEBI" id="CHEBI:456215"/>
        <dbReference type="EC" id="3.6.1.13"/>
    </reaction>
</comment>
<keyword evidence="6 14" id="KW-0378">Hydrolase</keyword>
<accession>A0ABR9BJE6</accession>
<dbReference type="Pfam" id="PF00293">
    <property type="entry name" value="NUDIX"/>
    <property type="match status" value="1"/>
</dbReference>
<evidence type="ECO:0000256" key="9">
    <source>
        <dbReference type="ARBA" id="ARBA00030162"/>
    </source>
</evidence>
<reference evidence="14 15" key="1">
    <citation type="submission" date="2020-09" db="EMBL/GenBank/DDBJ databases">
        <title>Photobacterium sp. CAU 1568 isolated from sand of Sido Beach.</title>
        <authorList>
            <person name="Kim W."/>
        </authorList>
    </citation>
    <scope>NUCLEOTIDE SEQUENCE [LARGE SCALE GENOMIC DNA]</scope>
    <source>
        <strain evidence="14 15">CAU 1568</strain>
    </source>
</reference>
<evidence type="ECO:0000313" key="14">
    <source>
        <dbReference type="EMBL" id="MBD8512686.1"/>
    </source>
</evidence>
<dbReference type="InterPro" id="IPR004385">
    <property type="entry name" value="NDP_pyrophosphatase"/>
</dbReference>
<evidence type="ECO:0000256" key="7">
    <source>
        <dbReference type="ARBA" id="ARBA00022842"/>
    </source>
</evidence>
<protein>
    <recommendedName>
        <fullName evidence="4">ADP-ribose pyrophosphatase</fullName>
        <ecNumber evidence="3">3.6.1.13</ecNumber>
    </recommendedName>
    <alternativeName>
        <fullName evidence="9">ADP-ribose diphosphatase</fullName>
    </alternativeName>
    <alternativeName>
        <fullName evidence="11">ADP-ribose phosphohydrolase</fullName>
    </alternativeName>
    <alternativeName>
        <fullName evidence="10">Adenosine diphosphoribose pyrophosphatase</fullName>
    </alternativeName>
</protein>
<dbReference type="Proteomes" id="UP000649768">
    <property type="component" value="Unassembled WGS sequence"/>
</dbReference>
<dbReference type="PANTHER" id="PTHR11839:SF5">
    <property type="entry name" value="ADP-RIBOSE PYROPHOSPHATASE"/>
    <property type="match status" value="1"/>
</dbReference>
<dbReference type="Gene3D" id="3.90.79.10">
    <property type="entry name" value="Nucleoside Triphosphate Pyrophosphohydrolase"/>
    <property type="match status" value="1"/>
</dbReference>
<dbReference type="NCBIfam" id="TIGR00052">
    <property type="entry name" value="nudix-type nucleoside diphosphatase, YffH/AdpP family"/>
    <property type="match status" value="1"/>
</dbReference>
<dbReference type="SUPFAM" id="SSF55811">
    <property type="entry name" value="Nudix"/>
    <property type="match status" value="1"/>
</dbReference>
<organism evidence="14 15">
    <name type="scientific">Photobacterium arenosum</name>
    <dbReference type="NCBI Taxonomy" id="2774143"/>
    <lineage>
        <taxon>Bacteria</taxon>
        <taxon>Pseudomonadati</taxon>
        <taxon>Pseudomonadota</taxon>
        <taxon>Gammaproteobacteria</taxon>
        <taxon>Vibrionales</taxon>
        <taxon>Vibrionaceae</taxon>
        <taxon>Photobacterium</taxon>
    </lineage>
</organism>
<evidence type="ECO:0000313" key="15">
    <source>
        <dbReference type="Proteomes" id="UP000649768"/>
    </source>
</evidence>
<comment type="caution">
    <text evidence="14">The sequence shown here is derived from an EMBL/GenBank/DDBJ whole genome shotgun (WGS) entry which is preliminary data.</text>
</comment>
<evidence type="ECO:0000256" key="4">
    <source>
        <dbReference type="ARBA" id="ARBA00013297"/>
    </source>
</evidence>
<evidence type="ECO:0000256" key="6">
    <source>
        <dbReference type="ARBA" id="ARBA00022801"/>
    </source>
</evidence>
<dbReference type="CDD" id="cd24155">
    <property type="entry name" value="NUDIX_ADPRase"/>
    <property type="match status" value="1"/>
</dbReference>
<dbReference type="PANTHER" id="PTHR11839">
    <property type="entry name" value="UDP/ADP-SUGAR PYROPHOSPHATASE"/>
    <property type="match status" value="1"/>
</dbReference>
<dbReference type="InterPro" id="IPR015797">
    <property type="entry name" value="NUDIX_hydrolase-like_dom_sf"/>
</dbReference>
<proteinExistence type="inferred from homology"/>
<dbReference type="InterPro" id="IPR000086">
    <property type="entry name" value="NUDIX_hydrolase_dom"/>
</dbReference>
<keyword evidence="7" id="KW-0460">Magnesium</keyword>
<dbReference type="EMBL" id="JACYTP010000004">
    <property type="protein sequence ID" value="MBD8512686.1"/>
    <property type="molecule type" value="Genomic_DNA"/>
</dbReference>
<comment type="function">
    <text evidence="8">Acts on ADP-mannose and ADP-glucose as well as ADP-ribose. Prevents glycogen biosynthesis. The reaction catalyzed by this enzyme is a limiting step of the gluconeogenic process.</text>
</comment>
<keyword evidence="15" id="KW-1185">Reference proteome</keyword>
<gene>
    <name evidence="14" type="primary">nudF</name>
    <name evidence="14" type="ORF">IFO68_08280</name>
</gene>
<keyword evidence="5" id="KW-0479">Metal-binding</keyword>